<dbReference type="PANTHER" id="PTHR41771:SF1">
    <property type="entry name" value="MEMBRANE PROTEIN"/>
    <property type="match status" value="1"/>
</dbReference>
<dbReference type="AlphaFoldDB" id="A0A177ZLL7"/>
<sequence length="379" mass="42639">MRTFVHKWRAIPRKKMVFYALLFLCFITSIIFVQHNHFLYERSIAKVIKVKQVESTDMVDMYNNHDKLTTQHIIAELKNGKEKGQSIHLTNEYSISGAFDQSYRVGNELFVSVDQDPDNKKPLTGDIKDVKRDQYVLFVAWVFIFILLIVGKKQGFFSIISLVINALLLSYALDIYVQHPNISLLWICGIAAILFTAISLLLVNGFNEKTYAAILATLFATLLSLLITYLVLWLTNENGLRYEEMQFLTRPYQMIFMAGLFVGSLGAVMDVAITMSASIFALYETNNAISVKALKASGLDIGKDIMGTMTNILFFAYISGSIPMLILYLKNASPLGFSVSMNLSLELARALAGGIGIVLAIPIGLYISIYFVQRKRRSL</sequence>
<feature type="transmembrane region" description="Helical" evidence="1">
    <location>
        <begin position="254"/>
        <end position="283"/>
    </location>
</feature>
<accession>A0A177ZLL7</accession>
<organism evidence="2 3">
    <name type="scientific">Lederbergia galactosidilytica</name>
    <dbReference type="NCBI Taxonomy" id="217031"/>
    <lineage>
        <taxon>Bacteria</taxon>
        <taxon>Bacillati</taxon>
        <taxon>Bacillota</taxon>
        <taxon>Bacilli</taxon>
        <taxon>Bacillales</taxon>
        <taxon>Bacillaceae</taxon>
        <taxon>Lederbergia</taxon>
    </lineage>
</organism>
<feature type="transmembrane region" description="Helical" evidence="1">
    <location>
        <begin position="349"/>
        <end position="372"/>
    </location>
</feature>
<keyword evidence="1" id="KW-0812">Transmembrane</keyword>
<feature type="transmembrane region" description="Helical" evidence="1">
    <location>
        <begin position="304"/>
        <end position="329"/>
    </location>
</feature>
<gene>
    <name evidence="2" type="ORF">ABB05_14785</name>
</gene>
<comment type="caution">
    <text evidence="2">The sequence shown here is derived from an EMBL/GenBank/DDBJ whole genome shotgun (WGS) entry which is preliminary data.</text>
</comment>
<evidence type="ECO:0000256" key="1">
    <source>
        <dbReference type="SAM" id="Phobius"/>
    </source>
</evidence>
<keyword evidence="1" id="KW-1133">Transmembrane helix</keyword>
<dbReference type="InterPro" id="IPR012507">
    <property type="entry name" value="YibE_F"/>
</dbReference>
<feature type="transmembrane region" description="Helical" evidence="1">
    <location>
        <begin position="210"/>
        <end position="234"/>
    </location>
</feature>
<evidence type="ECO:0000313" key="3">
    <source>
        <dbReference type="Proteomes" id="UP000077881"/>
    </source>
</evidence>
<feature type="transmembrane region" description="Helical" evidence="1">
    <location>
        <begin position="183"/>
        <end position="203"/>
    </location>
</feature>
<reference evidence="2 3" key="1">
    <citation type="submission" date="2015-05" db="EMBL/GenBank/DDBJ databases">
        <title>Comparison of genome.</title>
        <authorList>
            <person name="Zheng Z."/>
            <person name="Sun M."/>
        </authorList>
    </citation>
    <scope>NUCLEOTIDE SEQUENCE [LARGE SCALE GENOMIC DNA]</scope>
    <source>
        <strain evidence="2 3">G25-74</strain>
    </source>
</reference>
<dbReference type="STRING" id="217031.ABB05_14785"/>
<dbReference type="Pfam" id="PF07907">
    <property type="entry name" value="YibE_F"/>
    <property type="match status" value="1"/>
</dbReference>
<evidence type="ECO:0000313" key="2">
    <source>
        <dbReference type="EMBL" id="OAK68359.1"/>
    </source>
</evidence>
<keyword evidence="3" id="KW-1185">Reference proteome</keyword>
<dbReference type="PATRIC" id="fig|217031.6.peg.3180"/>
<keyword evidence="1" id="KW-0472">Membrane</keyword>
<dbReference type="PANTHER" id="PTHR41771">
    <property type="entry name" value="MEMBRANE PROTEIN-RELATED"/>
    <property type="match status" value="1"/>
</dbReference>
<feature type="transmembrane region" description="Helical" evidence="1">
    <location>
        <begin position="16"/>
        <end position="33"/>
    </location>
</feature>
<dbReference type="EMBL" id="LDJR01000056">
    <property type="protein sequence ID" value="OAK68359.1"/>
    <property type="molecule type" value="Genomic_DNA"/>
</dbReference>
<feature type="transmembrane region" description="Helical" evidence="1">
    <location>
        <begin position="157"/>
        <end position="177"/>
    </location>
</feature>
<name>A0A177ZLL7_9BACI</name>
<feature type="transmembrane region" description="Helical" evidence="1">
    <location>
        <begin position="134"/>
        <end position="150"/>
    </location>
</feature>
<dbReference type="Proteomes" id="UP000077881">
    <property type="component" value="Unassembled WGS sequence"/>
</dbReference>
<protein>
    <submittedName>
        <fullName evidence="2">YibE/F-like family protein</fullName>
    </submittedName>
</protein>
<proteinExistence type="predicted"/>